<proteinExistence type="predicted"/>
<reference evidence="1" key="1">
    <citation type="submission" date="2024-02" db="EMBL/GenBank/DDBJ databases">
        <title>Metagenome Assembled Genome of Zalaria obscura JY119.</title>
        <authorList>
            <person name="Vighnesh L."/>
            <person name="Jagadeeshwari U."/>
            <person name="Venkata Ramana C."/>
            <person name="Sasikala C."/>
        </authorList>
    </citation>
    <scope>NUCLEOTIDE SEQUENCE</scope>
    <source>
        <strain evidence="1">JY119</strain>
    </source>
</reference>
<name>A0ACC3SC87_9PEZI</name>
<gene>
    <name evidence="1" type="ORF">M8818_004285</name>
</gene>
<protein>
    <submittedName>
        <fullName evidence="1">Uncharacterized protein</fullName>
    </submittedName>
</protein>
<organism evidence="1 2">
    <name type="scientific">Zalaria obscura</name>
    <dbReference type="NCBI Taxonomy" id="2024903"/>
    <lineage>
        <taxon>Eukaryota</taxon>
        <taxon>Fungi</taxon>
        <taxon>Dikarya</taxon>
        <taxon>Ascomycota</taxon>
        <taxon>Pezizomycotina</taxon>
        <taxon>Dothideomycetes</taxon>
        <taxon>Dothideomycetidae</taxon>
        <taxon>Dothideales</taxon>
        <taxon>Zalariaceae</taxon>
        <taxon>Zalaria</taxon>
    </lineage>
</organism>
<dbReference type="EMBL" id="JAMKPW020000021">
    <property type="protein sequence ID" value="KAK8207631.1"/>
    <property type="molecule type" value="Genomic_DNA"/>
</dbReference>
<keyword evidence="2" id="KW-1185">Reference proteome</keyword>
<accession>A0ACC3SC87</accession>
<evidence type="ECO:0000313" key="1">
    <source>
        <dbReference type="EMBL" id="KAK8207631.1"/>
    </source>
</evidence>
<comment type="caution">
    <text evidence="1">The sequence shown here is derived from an EMBL/GenBank/DDBJ whole genome shotgun (WGS) entry which is preliminary data.</text>
</comment>
<sequence length="412" mass="45897">MAVLVDLDEEELHEPHPDHHDHLAYRIRQARDEGEEETVEEEQVDRANPNVNGFSAALACYPIVSQLASLLDLNTLHELSRTCRQFRANLLQYRSQLITLALRCSNESTTPGPRLADGLRSMRSAWNSNTIGPNGEKIGRITSGRVGSCARDMVGECRRCGTVVCRNCIMKAPPPQTLKGRHRRLCRTCIKSAFDKHTSFLVEDHDGEIESGADPEAFTYAAFARDPCTCPDEVWICSPCGQTLRMNDVTYMRGWTWRTRYSTYLGGLGTGIGEGNEGVECGRLSRCLAAREVEKEIDCDAEELAALRAETERAEMDGRTWGGTSYLMQEIEGIGGVVKKKVKKRVKVGAVVKEYEDERNHGDYLSREHGGQNRSWCSWCERIVPGHKDLQGVDDGLDGLRLVSTNSSSSSL</sequence>
<evidence type="ECO:0000313" key="2">
    <source>
        <dbReference type="Proteomes" id="UP001320706"/>
    </source>
</evidence>
<dbReference type="Proteomes" id="UP001320706">
    <property type="component" value="Unassembled WGS sequence"/>
</dbReference>